<accession>A0A1K1PR93</accession>
<feature type="transmembrane region" description="Helical" evidence="1">
    <location>
        <begin position="33"/>
        <end position="52"/>
    </location>
</feature>
<gene>
    <name evidence="2" type="ORF">SAMN02927921_01889</name>
</gene>
<organism evidence="2 3">
    <name type="scientific">Sinomicrobium oceani</name>
    <dbReference type="NCBI Taxonomy" id="1150368"/>
    <lineage>
        <taxon>Bacteria</taxon>
        <taxon>Pseudomonadati</taxon>
        <taxon>Bacteroidota</taxon>
        <taxon>Flavobacteriia</taxon>
        <taxon>Flavobacteriales</taxon>
        <taxon>Flavobacteriaceae</taxon>
        <taxon>Sinomicrobium</taxon>
    </lineage>
</organism>
<proteinExistence type="predicted"/>
<dbReference type="EMBL" id="FPJE01000009">
    <property type="protein sequence ID" value="SFW49286.1"/>
    <property type="molecule type" value="Genomic_DNA"/>
</dbReference>
<name>A0A1K1PR93_9FLAO</name>
<dbReference type="STRING" id="1150368.SAMN02927921_01889"/>
<evidence type="ECO:0000256" key="1">
    <source>
        <dbReference type="SAM" id="Phobius"/>
    </source>
</evidence>
<protein>
    <submittedName>
        <fullName evidence="2">Uncharacterized protein</fullName>
    </submittedName>
</protein>
<dbReference type="RefSeq" id="WP_245777012.1">
    <property type="nucleotide sequence ID" value="NZ_FPJE01000009.1"/>
</dbReference>
<reference evidence="2 3" key="1">
    <citation type="submission" date="2016-11" db="EMBL/GenBank/DDBJ databases">
        <authorList>
            <person name="Jaros S."/>
            <person name="Januszkiewicz K."/>
            <person name="Wedrychowicz H."/>
        </authorList>
    </citation>
    <scope>NUCLEOTIDE SEQUENCE [LARGE SCALE GENOMIC DNA]</scope>
    <source>
        <strain evidence="2 3">CGMCC 1.12145</strain>
    </source>
</reference>
<keyword evidence="1" id="KW-0812">Transmembrane</keyword>
<keyword evidence="1" id="KW-1133">Transmembrane helix</keyword>
<evidence type="ECO:0000313" key="3">
    <source>
        <dbReference type="Proteomes" id="UP000182248"/>
    </source>
</evidence>
<keyword evidence="1" id="KW-0472">Membrane</keyword>
<keyword evidence="3" id="KW-1185">Reference proteome</keyword>
<evidence type="ECO:0000313" key="2">
    <source>
        <dbReference type="EMBL" id="SFW49286.1"/>
    </source>
</evidence>
<dbReference type="AlphaFoldDB" id="A0A1K1PR93"/>
<dbReference type="Proteomes" id="UP000182248">
    <property type="component" value="Unassembled WGS sequence"/>
</dbReference>
<sequence>MMGKNRPVLYLLCIIAGAVLVFTGQGSGDTEGTPYLMIIGFIVLMGGLYLATTRWVKDNPKKKEEERDAEQ</sequence>